<dbReference type="RefSeq" id="WP_092407754.1">
    <property type="nucleotide sequence ID" value="NZ_FOVF01000013.1"/>
</dbReference>
<evidence type="ECO:0000313" key="1">
    <source>
        <dbReference type="EMBL" id="SFN31014.1"/>
    </source>
</evidence>
<dbReference type="AlphaFoldDB" id="A0A1I4XYV5"/>
<dbReference type="STRING" id="578942.SAMN05216289_11355"/>
<protein>
    <submittedName>
        <fullName evidence="1">Uncharacterized protein</fullName>
    </submittedName>
</protein>
<gene>
    <name evidence="1" type="ORF">SAMN05216289_11355</name>
</gene>
<keyword evidence="2" id="KW-1185">Reference proteome</keyword>
<reference evidence="1 2" key="1">
    <citation type="submission" date="2016-10" db="EMBL/GenBank/DDBJ databases">
        <authorList>
            <person name="de Groot N.N."/>
        </authorList>
    </citation>
    <scope>NUCLEOTIDE SEQUENCE [LARGE SCALE GENOMIC DNA]</scope>
    <source>
        <strain evidence="1 2">CGMCC 1.7659</strain>
    </source>
</reference>
<proteinExistence type="predicted"/>
<dbReference type="EMBL" id="FOVF01000013">
    <property type="protein sequence ID" value="SFN31014.1"/>
    <property type="molecule type" value="Genomic_DNA"/>
</dbReference>
<evidence type="ECO:0000313" key="2">
    <source>
        <dbReference type="Proteomes" id="UP000198575"/>
    </source>
</evidence>
<dbReference type="Proteomes" id="UP000198575">
    <property type="component" value="Unassembled WGS sequence"/>
</dbReference>
<sequence length="137" mass="15641">MKNIDYTLGCIYTNVFADLWVWMADDLRRRGLSQENARQSPNIPEAWDLCRQLAAQSVGGIFETTKDSMRFEFPGTDEVAPFFYIAKIVSDATIHGKHVPFLALRLCDGYQSETEPEAFEFRDSARFLKGPQAESQH</sequence>
<organism evidence="1 2">
    <name type="scientific">Dokdonella immobilis</name>
    <dbReference type="NCBI Taxonomy" id="578942"/>
    <lineage>
        <taxon>Bacteria</taxon>
        <taxon>Pseudomonadati</taxon>
        <taxon>Pseudomonadota</taxon>
        <taxon>Gammaproteobacteria</taxon>
        <taxon>Lysobacterales</taxon>
        <taxon>Rhodanobacteraceae</taxon>
        <taxon>Dokdonella</taxon>
    </lineage>
</organism>
<name>A0A1I4XYV5_9GAMM</name>
<accession>A0A1I4XYV5</accession>